<dbReference type="GO" id="GO:0009898">
    <property type="term" value="C:cytoplasmic side of plasma membrane"/>
    <property type="evidence" value="ECO:0007669"/>
    <property type="project" value="TreeGrafter"/>
</dbReference>
<dbReference type="PANTHER" id="PTHR43384">
    <property type="entry name" value="SEPTUM SITE-DETERMINING PROTEIN MIND HOMOLOG, CHLOROPLASTIC-RELATED"/>
    <property type="match status" value="1"/>
</dbReference>
<organism evidence="2 3">
    <name type="scientific">Nocardioides gansuensis</name>
    <dbReference type="NCBI Taxonomy" id="2138300"/>
    <lineage>
        <taxon>Bacteria</taxon>
        <taxon>Bacillati</taxon>
        <taxon>Actinomycetota</taxon>
        <taxon>Actinomycetes</taxon>
        <taxon>Propionibacteriales</taxon>
        <taxon>Nocardioidaceae</taxon>
        <taxon>Nocardioides</taxon>
    </lineage>
</organism>
<protein>
    <submittedName>
        <fullName evidence="2">Septum site determining protein</fullName>
    </submittedName>
</protein>
<name>A0A2T8F9P0_9ACTN</name>
<dbReference type="Pfam" id="PF26563">
    <property type="entry name" value="Rv3660c_N"/>
    <property type="match status" value="1"/>
</dbReference>
<dbReference type="Proteomes" id="UP000246018">
    <property type="component" value="Unassembled WGS sequence"/>
</dbReference>
<dbReference type="InterPro" id="IPR050625">
    <property type="entry name" value="ParA/MinD_ATPase"/>
</dbReference>
<evidence type="ECO:0000313" key="3">
    <source>
        <dbReference type="Proteomes" id="UP000246018"/>
    </source>
</evidence>
<dbReference type="GO" id="GO:0051782">
    <property type="term" value="P:negative regulation of cell division"/>
    <property type="evidence" value="ECO:0007669"/>
    <property type="project" value="TreeGrafter"/>
</dbReference>
<dbReference type="AlphaFoldDB" id="A0A2T8F9P0"/>
<dbReference type="OrthoDB" id="3252838at2"/>
<accession>A0A2T8F9P0</accession>
<dbReference type="GO" id="GO:0005829">
    <property type="term" value="C:cytosol"/>
    <property type="evidence" value="ECO:0007669"/>
    <property type="project" value="TreeGrafter"/>
</dbReference>
<keyword evidence="3" id="KW-1185">Reference proteome</keyword>
<dbReference type="InterPro" id="IPR027417">
    <property type="entry name" value="P-loop_NTPase"/>
</dbReference>
<dbReference type="PANTHER" id="PTHR43384:SF11">
    <property type="entry name" value="SEPTUM SITE DETERMINING PROTEIN"/>
    <property type="match status" value="1"/>
</dbReference>
<comment type="caution">
    <text evidence="2">The sequence shown here is derived from an EMBL/GenBank/DDBJ whole genome shotgun (WGS) entry which is preliminary data.</text>
</comment>
<dbReference type="GO" id="GO:0005524">
    <property type="term" value="F:ATP binding"/>
    <property type="evidence" value="ECO:0007669"/>
    <property type="project" value="TreeGrafter"/>
</dbReference>
<feature type="domain" description="Rv3660c-like CheY-like N-terminal" evidence="1">
    <location>
        <begin position="6"/>
        <end position="110"/>
    </location>
</feature>
<evidence type="ECO:0000313" key="2">
    <source>
        <dbReference type="EMBL" id="PVG82415.1"/>
    </source>
</evidence>
<dbReference type="InterPro" id="IPR022521">
    <property type="entry name" value="Rv3660c"/>
</dbReference>
<dbReference type="GO" id="GO:0016887">
    <property type="term" value="F:ATP hydrolysis activity"/>
    <property type="evidence" value="ECO:0007669"/>
    <property type="project" value="TreeGrafter"/>
</dbReference>
<gene>
    <name evidence="2" type="ORF">DDE18_13185</name>
</gene>
<dbReference type="SUPFAM" id="SSF52540">
    <property type="entry name" value="P-loop containing nucleoside triphosphate hydrolases"/>
    <property type="match status" value="1"/>
</dbReference>
<dbReference type="RefSeq" id="WP_116572719.1">
    <property type="nucleotide sequence ID" value="NZ_QDGZ01000005.1"/>
</dbReference>
<dbReference type="NCBIfam" id="TIGR03815">
    <property type="entry name" value="CpaE_hom_Actino"/>
    <property type="match status" value="1"/>
</dbReference>
<dbReference type="EMBL" id="QDGZ01000005">
    <property type="protein sequence ID" value="PVG82415.1"/>
    <property type="molecule type" value="Genomic_DNA"/>
</dbReference>
<dbReference type="Gene3D" id="3.40.50.300">
    <property type="entry name" value="P-loop containing nucleotide triphosphate hydrolases"/>
    <property type="match status" value="1"/>
</dbReference>
<sequence length="335" mass="33603">MTPLLLTRDQALLDELGRLAAAAGVRPSVLDEPTAVLPVWSAAPLVLLGADVVDEVALAAPPRRAGVHVVGWSGCDAFRSALAVGAETVTELPGSAEWLVGLLTDVGEGERVGRLLGVVGGCGGAGATTLACALAQVGARSGPTMLVDADPLGPGQDTMLGLDAADGVRWGDLAGTSGRLGARALREAVPRLGDLGVLAFGRDSSLDPGVVRSVVSAGVRGHDLVVVDLPRHGPLRDELAARCQVVVVVAPATVAAAASTARLLAGLGAQAPCRIALRRGGVRAADFAAAAGAPVVAEVPDQRGLAEAVDLGLGPVRSRRARLARAAAELLDVVA</sequence>
<proteinExistence type="predicted"/>
<reference evidence="2 3" key="1">
    <citation type="submission" date="2018-04" db="EMBL/GenBank/DDBJ databases">
        <title>Genome of Nocardioides gansuensis WSJ-1.</title>
        <authorList>
            <person name="Wu S."/>
            <person name="Wang G."/>
        </authorList>
    </citation>
    <scope>NUCLEOTIDE SEQUENCE [LARGE SCALE GENOMIC DNA]</scope>
    <source>
        <strain evidence="2 3">WSJ-1</strain>
    </source>
</reference>
<dbReference type="InterPro" id="IPR059050">
    <property type="entry name" value="Rv3660c_N"/>
</dbReference>
<evidence type="ECO:0000259" key="1">
    <source>
        <dbReference type="Pfam" id="PF26563"/>
    </source>
</evidence>